<evidence type="ECO:0000313" key="3">
    <source>
        <dbReference type="Proteomes" id="UP001500755"/>
    </source>
</evidence>
<sequence length="188" mass="20390">MPSKKPRHSSGRERSETPVALPHVIITVTETGVLDVTVDGTAFPPPEEGIEWTRATFGTLLDAITEDRRIAVRIEVRETDGSVFTDLIHARRPKPVEPEEDKSEIPRGKKAKIKRKKRPELVEVTAEGFVPGENVAVAVVVSLTGTTSTGHARALLDIAQLADLSRDGTGEVLFLGRVSGTAVVRRLS</sequence>
<evidence type="ECO:0000256" key="1">
    <source>
        <dbReference type="SAM" id="MobiDB-lite"/>
    </source>
</evidence>
<dbReference type="Proteomes" id="UP001500755">
    <property type="component" value="Unassembled WGS sequence"/>
</dbReference>
<name>A0ABP5EW01_9MICO</name>
<protein>
    <submittedName>
        <fullName evidence="2">Uncharacterized protein</fullName>
    </submittedName>
</protein>
<accession>A0ABP5EW01</accession>
<dbReference type="EMBL" id="BAAANO010000013">
    <property type="protein sequence ID" value="GAA2006297.1"/>
    <property type="molecule type" value="Genomic_DNA"/>
</dbReference>
<comment type="caution">
    <text evidence="2">The sequence shown here is derived from an EMBL/GenBank/DDBJ whole genome shotgun (WGS) entry which is preliminary data.</text>
</comment>
<reference evidence="3" key="1">
    <citation type="journal article" date="2019" name="Int. J. Syst. Evol. Microbiol.">
        <title>The Global Catalogue of Microorganisms (GCM) 10K type strain sequencing project: providing services to taxonomists for standard genome sequencing and annotation.</title>
        <authorList>
            <consortium name="The Broad Institute Genomics Platform"/>
            <consortium name="The Broad Institute Genome Sequencing Center for Infectious Disease"/>
            <person name="Wu L."/>
            <person name="Ma J."/>
        </authorList>
    </citation>
    <scope>NUCLEOTIDE SEQUENCE [LARGE SCALE GENOMIC DNA]</scope>
    <source>
        <strain evidence="3">JCM 14546</strain>
    </source>
</reference>
<keyword evidence="3" id="KW-1185">Reference proteome</keyword>
<gene>
    <name evidence="2" type="ORF">GCM10009755_15390</name>
</gene>
<proteinExistence type="predicted"/>
<feature type="region of interest" description="Disordered" evidence="1">
    <location>
        <begin position="1"/>
        <end position="20"/>
    </location>
</feature>
<dbReference type="RefSeq" id="WP_344308480.1">
    <property type="nucleotide sequence ID" value="NZ_BAAANO010000013.1"/>
</dbReference>
<organism evidence="2 3">
    <name type="scientific">Brevibacterium samyangense</name>
    <dbReference type="NCBI Taxonomy" id="366888"/>
    <lineage>
        <taxon>Bacteria</taxon>
        <taxon>Bacillati</taxon>
        <taxon>Actinomycetota</taxon>
        <taxon>Actinomycetes</taxon>
        <taxon>Micrococcales</taxon>
        <taxon>Brevibacteriaceae</taxon>
        <taxon>Brevibacterium</taxon>
    </lineage>
</organism>
<evidence type="ECO:0000313" key="2">
    <source>
        <dbReference type="EMBL" id="GAA2006297.1"/>
    </source>
</evidence>